<gene>
    <name evidence="2" type="ORF">SAMN02744040_02058</name>
</gene>
<dbReference type="SUPFAM" id="SSF52540">
    <property type="entry name" value="P-loop containing nucleoside triphosphate hydrolases"/>
    <property type="match status" value="3"/>
</dbReference>
<dbReference type="EMBL" id="FQXH01000028">
    <property type="protein sequence ID" value="SHH46561.1"/>
    <property type="molecule type" value="Genomic_DNA"/>
</dbReference>
<feature type="coiled-coil region" evidence="1">
    <location>
        <begin position="295"/>
        <end position="326"/>
    </location>
</feature>
<evidence type="ECO:0000256" key="1">
    <source>
        <dbReference type="SAM" id="Coils"/>
    </source>
</evidence>
<dbReference type="Proteomes" id="UP000242520">
    <property type="component" value="Unassembled WGS sequence"/>
</dbReference>
<protein>
    <recommendedName>
        <fullName evidence="4">ATPase</fullName>
    </recommendedName>
</protein>
<reference evidence="3" key="1">
    <citation type="submission" date="2016-11" db="EMBL/GenBank/DDBJ databases">
        <authorList>
            <person name="Varghese N."/>
            <person name="Submissions S."/>
        </authorList>
    </citation>
    <scope>NUCLEOTIDE SEQUENCE [LARGE SCALE GENOMIC DNA]</scope>
    <source>
        <strain evidence="3">DSM 15285</strain>
    </source>
</reference>
<dbReference type="Gene3D" id="3.40.50.300">
    <property type="entry name" value="P-loop containing nucleotide triphosphate hydrolases"/>
    <property type="match status" value="1"/>
</dbReference>
<sequence>MAGNLKRVFPGGNTSEGFYSYYDYLIEHDANRIFVIKGGPGVGKSSMMKKIGHEMVKKGYDVEFHHCSSDNNSIDGIVIPKLKIAMVDGTAPHIVDPKNPGAVDEIIHLGDYWDLEKMEANKEEILKSNKEVGRLFQRAYKFLRASRPVVEDIIDKYKEAMDFGKVNMQTLELIDEVFKNVDVREKVGKERHLFGSAITPNGYVEYTDTILNNIERIYYIKGDMGTGKSTLLEKIYKEAILRGLDVEVYHTPLIPQKIETILIEGINVAFTISNMYTQNNYKTVDLDEYINGDIIDKYNEEIDYDKKMLNELLKQAILNINKAKKEHDVMEKYYIPNMDFEEIEKCRQEILNRILTYER</sequence>
<accession>A0A1M5T741</accession>
<dbReference type="STRING" id="1123350.SAMN02744040_02058"/>
<organism evidence="2 3">
    <name type="scientific">Tepidibacter thalassicus DSM 15285</name>
    <dbReference type="NCBI Taxonomy" id="1123350"/>
    <lineage>
        <taxon>Bacteria</taxon>
        <taxon>Bacillati</taxon>
        <taxon>Bacillota</taxon>
        <taxon>Clostridia</taxon>
        <taxon>Peptostreptococcales</taxon>
        <taxon>Peptostreptococcaceae</taxon>
        <taxon>Tepidibacter</taxon>
    </lineage>
</organism>
<dbReference type="OrthoDB" id="9781752at2"/>
<dbReference type="InterPro" id="IPR027417">
    <property type="entry name" value="P-loop_NTPase"/>
</dbReference>
<evidence type="ECO:0000313" key="3">
    <source>
        <dbReference type="Proteomes" id="UP000242520"/>
    </source>
</evidence>
<name>A0A1M5T741_9FIRM</name>
<dbReference type="AlphaFoldDB" id="A0A1M5T741"/>
<proteinExistence type="predicted"/>
<keyword evidence="3" id="KW-1185">Reference proteome</keyword>
<dbReference type="RefSeq" id="WP_072726116.1">
    <property type="nucleotide sequence ID" value="NZ_FQXH01000028.1"/>
</dbReference>
<keyword evidence="1" id="KW-0175">Coiled coil</keyword>
<evidence type="ECO:0000313" key="2">
    <source>
        <dbReference type="EMBL" id="SHH46561.1"/>
    </source>
</evidence>
<evidence type="ECO:0008006" key="4">
    <source>
        <dbReference type="Google" id="ProtNLM"/>
    </source>
</evidence>